<reference evidence="2 3" key="1">
    <citation type="submission" date="2017-09" db="EMBL/GenBank/DDBJ databases">
        <authorList>
            <person name="Lee N."/>
            <person name="Cho B.-K."/>
        </authorList>
    </citation>
    <scope>NUCLEOTIDE SEQUENCE [LARGE SCALE GENOMIC DNA]</scope>
    <source>
        <strain evidence="2 3">ATCC 13740</strain>
    </source>
</reference>
<accession>A0A5J6I2F2</accession>
<feature type="domain" description="ABC-three component systems C-terminal" evidence="1">
    <location>
        <begin position="172"/>
        <end position="298"/>
    </location>
</feature>
<gene>
    <name evidence="2" type="ORF">CP976_16935</name>
</gene>
<dbReference type="InterPro" id="IPR046919">
    <property type="entry name" value="ABC-3C_CTD10"/>
</dbReference>
<name>A0A5J6I2F2_STRC4</name>
<organism evidence="2 3">
    <name type="scientific">Streptomyces coeruleorubidus</name>
    <dbReference type="NCBI Taxonomy" id="116188"/>
    <lineage>
        <taxon>Bacteria</taxon>
        <taxon>Bacillati</taxon>
        <taxon>Actinomycetota</taxon>
        <taxon>Actinomycetes</taxon>
        <taxon>Kitasatosporales</taxon>
        <taxon>Streptomycetaceae</taxon>
        <taxon>Streptomyces</taxon>
    </lineage>
</organism>
<dbReference type="Proteomes" id="UP000326598">
    <property type="component" value="Chromosome"/>
</dbReference>
<sequence>MLPHQRQYAHSKFRMMVAGSSGNEFEKLFHLLMELRHEDYVPIRTAGSIGDLGGDGLRTSCRTLYACYAPETFDLFSVKSKFHGDVESAIIQRPEQFDTFVFVHNDQRGGIHPVISGLLMEAGQRFPRVIFQQMGPQKLWNEAMYLDRLQMESLLGETIPVERVVYSIGLAEIEPLLKHLAQARQRVPDASVPLPTTYKVDFNGLSEQARAVLQAGRPYVHLVDQYYRDLLDQMERDETAAGFQAYYGRMRHEHGDDTDEILWQMQRFVLGQEAPRWDRDEAAKAVLAYFFDECDIFEVPPPGWRPMHVADGGAT</sequence>
<evidence type="ECO:0000313" key="3">
    <source>
        <dbReference type="Proteomes" id="UP000326598"/>
    </source>
</evidence>
<proteinExistence type="predicted"/>
<evidence type="ECO:0000259" key="1">
    <source>
        <dbReference type="Pfam" id="PF20275"/>
    </source>
</evidence>
<protein>
    <recommendedName>
        <fullName evidence="1">ABC-three component systems C-terminal domain-containing protein</fullName>
    </recommendedName>
</protein>
<dbReference type="GeneID" id="91417755"/>
<dbReference type="EMBL" id="CP023694">
    <property type="protein sequence ID" value="QEV25672.1"/>
    <property type="molecule type" value="Genomic_DNA"/>
</dbReference>
<dbReference type="Pfam" id="PF20275">
    <property type="entry name" value="CTD10"/>
    <property type="match status" value="1"/>
</dbReference>
<dbReference type="KEGG" id="scoe:CP976_16935"/>
<dbReference type="RefSeq" id="WP_150481125.1">
    <property type="nucleotide sequence ID" value="NZ_BMTB01000001.1"/>
</dbReference>
<evidence type="ECO:0000313" key="2">
    <source>
        <dbReference type="EMBL" id="QEV25672.1"/>
    </source>
</evidence>
<dbReference type="AlphaFoldDB" id="A0A5J6I2F2"/>